<comment type="caution">
    <text evidence="2">The sequence shown here is derived from an EMBL/GenBank/DDBJ whole genome shotgun (WGS) entry which is preliminary data.</text>
</comment>
<organism evidence="2 3">
    <name type="scientific">Abeliophyllum distichum</name>
    <dbReference type="NCBI Taxonomy" id="126358"/>
    <lineage>
        <taxon>Eukaryota</taxon>
        <taxon>Viridiplantae</taxon>
        <taxon>Streptophyta</taxon>
        <taxon>Embryophyta</taxon>
        <taxon>Tracheophyta</taxon>
        <taxon>Spermatophyta</taxon>
        <taxon>Magnoliopsida</taxon>
        <taxon>eudicotyledons</taxon>
        <taxon>Gunneridae</taxon>
        <taxon>Pentapetalae</taxon>
        <taxon>asterids</taxon>
        <taxon>lamiids</taxon>
        <taxon>Lamiales</taxon>
        <taxon>Oleaceae</taxon>
        <taxon>Forsythieae</taxon>
        <taxon>Abeliophyllum</taxon>
    </lineage>
</organism>
<feature type="compositionally biased region" description="Low complexity" evidence="1">
    <location>
        <begin position="210"/>
        <end position="221"/>
    </location>
</feature>
<dbReference type="PANTHER" id="PTHR36054:SF2">
    <property type="entry name" value="PROTEIN SICKLE"/>
    <property type="match status" value="1"/>
</dbReference>
<feature type="compositionally biased region" description="Polar residues" evidence="1">
    <location>
        <begin position="129"/>
        <end position="141"/>
    </location>
</feature>
<protein>
    <submittedName>
        <fullName evidence="2">Hydroxyproline-rich glycoprotein family protein</fullName>
    </submittedName>
</protein>
<sequence>MEESEIRRERLKAMRMEASRGGIDSIPESSGMISHGLSNPLIEGEITSAVPASPRFDYYTDPMAAFSANRRSSQVSHQVSQNYYNTPPRSRHPDMTPSPTYQDQTFNSPGQRIFQAPGTYNNYGPVRSPSASPSGRNSQSTWGGPIGAYNYSNSSNLSRGSNFMSPGFGQGGTPNFSYGRGRGQRYNSSPLYGSGRGASPYPDLGRSRGRSSGYNSMSPGSGQRGRRGAGSHNPVSADLRPDLYYNHEMVEDPWKELNPVIWKSQNVNPSSAKPWLPKSISMKKPRVSPEASNKSTSEPSLAEYLAASFSEVANNEAGED</sequence>
<name>A0ABD1V6K0_9LAMI</name>
<evidence type="ECO:0000313" key="2">
    <source>
        <dbReference type="EMBL" id="KAL2532960.1"/>
    </source>
</evidence>
<keyword evidence="3" id="KW-1185">Reference proteome</keyword>
<dbReference type="Proteomes" id="UP001604336">
    <property type="component" value="Unassembled WGS sequence"/>
</dbReference>
<evidence type="ECO:0000256" key="1">
    <source>
        <dbReference type="SAM" id="MobiDB-lite"/>
    </source>
</evidence>
<feature type="region of interest" description="Disordered" evidence="1">
    <location>
        <begin position="174"/>
        <end position="239"/>
    </location>
</feature>
<gene>
    <name evidence="2" type="ORF">Adt_06311</name>
</gene>
<reference evidence="3" key="1">
    <citation type="submission" date="2024-07" db="EMBL/GenBank/DDBJ databases">
        <title>Two chromosome-level genome assemblies of Korean endemic species Abeliophyllum distichum and Forsythia ovata (Oleaceae).</title>
        <authorList>
            <person name="Jang H."/>
        </authorList>
    </citation>
    <scope>NUCLEOTIDE SEQUENCE [LARGE SCALE GENOMIC DNA]</scope>
</reference>
<feature type="compositionally biased region" description="Polar residues" evidence="1">
    <location>
        <begin position="97"/>
        <end position="110"/>
    </location>
</feature>
<feature type="region of interest" description="Disordered" evidence="1">
    <location>
        <begin position="70"/>
        <end position="141"/>
    </location>
</feature>
<proteinExistence type="predicted"/>
<feature type="region of interest" description="Disordered" evidence="1">
    <location>
        <begin position="266"/>
        <end position="299"/>
    </location>
</feature>
<evidence type="ECO:0000313" key="3">
    <source>
        <dbReference type="Proteomes" id="UP001604336"/>
    </source>
</evidence>
<dbReference type="PANTHER" id="PTHR36054">
    <property type="entry name" value="PROTEIN SICKLE"/>
    <property type="match status" value="1"/>
</dbReference>
<dbReference type="EMBL" id="JBFOLK010000002">
    <property type="protein sequence ID" value="KAL2532960.1"/>
    <property type="molecule type" value="Genomic_DNA"/>
</dbReference>
<feature type="compositionally biased region" description="Low complexity" evidence="1">
    <location>
        <begin position="72"/>
        <end position="81"/>
    </location>
</feature>
<dbReference type="AlphaFoldDB" id="A0ABD1V6K0"/>
<accession>A0ABD1V6K0</accession>
<dbReference type="InterPro" id="IPR039292">
    <property type="entry name" value="SICKLE"/>
</dbReference>
<feature type="region of interest" description="Disordered" evidence="1">
    <location>
        <begin position="15"/>
        <end position="37"/>
    </location>
</feature>
<feature type="compositionally biased region" description="Polar residues" evidence="1">
    <location>
        <begin position="290"/>
        <end position="299"/>
    </location>
</feature>